<protein>
    <submittedName>
        <fullName evidence="1">Uncharacterized protein</fullName>
    </submittedName>
</protein>
<accession>A0A0L7AU22</accession>
<proteinExistence type="predicted"/>
<name>A0A0L7AU22_BIFBR</name>
<evidence type="ECO:0000313" key="1">
    <source>
        <dbReference type="EMBL" id="KOA38553.1"/>
    </source>
</evidence>
<dbReference type="EMBL" id="AVQD01000017">
    <property type="protein sequence ID" value="KOA38553.1"/>
    <property type="molecule type" value="Genomic_DNA"/>
</dbReference>
<comment type="caution">
    <text evidence="1">The sequence shown here is derived from an EMBL/GenBank/DDBJ whole genome shotgun (WGS) entry which is preliminary data.</text>
</comment>
<reference evidence="1 2" key="1">
    <citation type="journal article" date="2015" name="Int J Genomics">
        <title>Comparative Genomics Revealed Genetic Diversity and Species/Strain-Level Differences in Carbohydrate Metabolism of Three Probiotic Bifidobacterial Species.</title>
        <authorList>
            <person name="Odamaki T."/>
            <person name="Horigome A."/>
            <person name="Sugahara H."/>
            <person name="Hashikura N."/>
            <person name="Minami J."/>
            <person name="Xiao J.Z."/>
            <person name="Abe F."/>
        </authorList>
    </citation>
    <scope>NUCLEOTIDE SEQUENCE [LARGE SCALE GENOMIC DNA]</scope>
    <source>
        <strain evidence="1 2">MCC 1128</strain>
    </source>
</reference>
<dbReference type="AlphaFoldDB" id="A0A0L7AU22"/>
<gene>
    <name evidence="1" type="ORF">BBM1128_10465</name>
</gene>
<organism evidence="1 2">
    <name type="scientific">Bifidobacterium breve MCC 1128</name>
    <dbReference type="NCBI Taxonomy" id="1365965"/>
    <lineage>
        <taxon>Bacteria</taxon>
        <taxon>Bacillati</taxon>
        <taxon>Actinomycetota</taxon>
        <taxon>Actinomycetes</taxon>
        <taxon>Bifidobacteriales</taxon>
        <taxon>Bifidobacteriaceae</taxon>
        <taxon>Bifidobacterium</taxon>
    </lineage>
</organism>
<evidence type="ECO:0000313" key="2">
    <source>
        <dbReference type="Proteomes" id="UP000037193"/>
    </source>
</evidence>
<sequence>MESVEKAKKSGVLGDFDKLVHRCIILGIGTRVYQRKHPKERWPEETSQAAKRIEIQRSSRFVFGNRKAAKDSRKITEK</sequence>
<dbReference type="Proteomes" id="UP000037193">
    <property type="component" value="Unassembled WGS sequence"/>
</dbReference>